<gene>
    <name evidence="1" type="ORF">F6X95_01320</name>
</gene>
<sequence>MIQQKSIDSFTLKNFVFSLPGNTYARIDSLLSKEEQLTLIELMHQIDRHTYHSLSLLSQTEYEKFLQQPNYLDGLIQQHIPLSTEQEQFFRSVVQQQRKALLESDEYVSHLYSALCQHMNLKSSQVTLFDYIPQLDLNLEYLTLYSDFLTVHHECFPNRQIEKIKYSLEESIYCSRSPILLEKALAALTDDPDSFLLIPVTECCSSGQLHTTSYLIEKKKSHLKLTLIDKAMLLHKEILQTAPVITLRHDTPLEEQTATQKSFNPKIAIPYIFEVENNQYNRTKLTYLFSLGTTFLGRGIQFNLSMLQQKFSLIQWELKKMAACSYWGKELYTGQIYTNNCYIKAVDGGLQHVLGQPLETTHYFIDDQPALLKKIPQHSATSLTTSLAIIVNYRLEKLAYAREAAQAIEHLLKDYLQKKTKPLSNYQRYLDKNKNVAQYVAHRVPFYSKEKEIKIDSSLLLKSSEITDGIQLFGEKEIMQVKTAIDTLVAQGSCFSSYEKKTLADIKTTKTNTRLDSIQKTEPALEI</sequence>
<accession>A0A5N0Z2K0</accession>
<dbReference type="AlphaFoldDB" id="A0A5N0Z2K0"/>
<proteinExistence type="predicted"/>
<name>A0A5N0Z2K0_9ENTE</name>
<comment type="caution">
    <text evidence="1">The sequence shown here is derived from an EMBL/GenBank/DDBJ whole genome shotgun (WGS) entry which is preliminary data.</text>
</comment>
<evidence type="ECO:0000313" key="2">
    <source>
        <dbReference type="Proteomes" id="UP000326078"/>
    </source>
</evidence>
<organism evidence="1 2">
    <name type="scientific">Enterococcus durans</name>
    <dbReference type="NCBI Taxonomy" id="53345"/>
    <lineage>
        <taxon>Bacteria</taxon>
        <taxon>Bacillati</taxon>
        <taxon>Bacillota</taxon>
        <taxon>Bacilli</taxon>
        <taxon>Lactobacillales</taxon>
        <taxon>Enterococcaceae</taxon>
        <taxon>Enterococcus</taxon>
    </lineage>
</organism>
<dbReference type="EMBL" id="VYUT01000001">
    <property type="protein sequence ID" value="KAA9208754.1"/>
    <property type="molecule type" value="Genomic_DNA"/>
</dbReference>
<reference evidence="1 2" key="1">
    <citation type="submission" date="2019-09" db="EMBL/GenBank/DDBJ databases">
        <title>Vancomyinc resistant enterococci isolated from farm animals in Switzerland.</title>
        <authorList>
            <person name="Stevens M.J.A."/>
            <person name="Stephan R."/>
            <person name="Morach M."/>
            <person name="Nuesch-Inderbinen M."/>
        </authorList>
    </citation>
    <scope>NUCLEOTIDE SEQUENCE [LARGE SCALE GENOMIC DNA]</scope>
    <source>
        <strain evidence="1 2">GH27</strain>
    </source>
</reference>
<protein>
    <submittedName>
        <fullName evidence="1">Uncharacterized protein</fullName>
    </submittedName>
</protein>
<dbReference type="RefSeq" id="WP_151026495.1">
    <property type="nucleotide sequence ID" value="NZ_VYUK01000002.1"/>
</dbReference>
<dbReference type="Proteomes" id="UP000326078">
    <property type="component" value="Unassembled WGS sequence"/>
</dbReference>
<evidence type="ECO:0000313" key="1">
    <source>
        <dbReference type="EMBL" id="KAA9208754.1"/>
    </source>
</evidence>